<keyword evidence="1" id="KW-0812">Transmembrane</keyword>
<keyword evidence="3" id="KW-1185">Reference proteome</keyword>
<feature type="transmembrane region" description="Helical" evidence="1">
    <location>
        <begin position="121"/>
        <end position="147"/>
    </location>
</feature>
<reference evidence="2 3" key="1">
    <citation type="submission" date="2019-12" db="EMBL/GenBank/DDBJ databases">
        <title>Auraticoccus cholistani sp. nov., an actinomycete isolated from soil of Cholistan desert.</title>
        <authorList>
            <person name="Cheema M.T."/>
        </authorList>
    </citation>
    <scope>NUCLEOTIDE SEQUENCE [LARGE SCALE GENOMIC DNA]</scope>
    <source>
        <strain evidence="2 3">F435</strain>
    </source>
</reference>
<keyword evidence="1" id="KW-1133">Transmembrane helix</keyword>
<dbReference type="AlphaFoldDB" id="A0A6A9URQ0"/>
<dbReference type="Proteomes" id="UP000435304">
    <property type="component" value="Unassembled WGS sequence"/>
</dbReference>
<proteinExistence type="predicted"/>
<feature type="transmembrane region" description="Helical" evidence="1">
    <location>
        <begin position="23"/>
        <end position="41"/>
    </location>
</feature>
<feature type="transmembrane region" description="Helical" evidence="1">
    <location>
        <begin position="154"/>
        <end position="176"/>
    </location>
</feature>
<name>A0A6A9URQ0_9ACTN</name>
<evidence type="ECO:0000313" key="2">
    <source>
        <dbReference type="EMBL" id="MVA75443.1"/>
    </source>
</evidence>
<accession>A0A6A9URQ0</accession>
<keyword evidence="1" id="KW-0472">Membrane</keyword>
<gene>
    <name evidence="2" type="ORF">GC722_05285</name>
</gene>
<feature type="transmembrane region" description="Helical" evidence="1">
    <location>
        <begin position="76"/>
        <end position="101"/>
    </location>
</feature>
<dbReference type="RefSeq" id="WP_156608525.1">
    <property type="nucleotide sequence ID" value="NZ_WPCU01000004.1"/>
</dbReference>
<sequence>MIGLTEALAELVERVRRLSRTQWALRGVMLLSGLLAVAVLWTLAPVAVLSVPVLLLLVAGLLLPRGHVPTGFAAAVVLWSVALADAGVVALVPVTLGLLGWHWAASATAVGRPHARVGRGVVARLAVPLAAAAVSVPVAAVLAGVLAGVRLPPALTATGVLVCLLVAAVGLVLWPAGRSSRD</sequence>
<dbReference type="EMBL" id="WPCU01000004">
    <property type="protein sequence ID" value="MVA75443.1"/>
    <property type="molecule type" value="Genomic_DNA"/>
</dbReference>
<comment type="caution">
    <text evidence="2">The sequence shown here is derived from an EMBL/GenBank/DDBJ whole genome shotgun (WGS) entry which is preliminary data.</text>
</comment>
<protein>
    <submittedName>
        <fullName evidence="2">Uncharacterized protein</fullName>
    </submittedName>
</protein>
<evidence type="ECO:0000313" key="3">
    <source>
        <dbReference type="Proteomes" id="UP000435304"/>
    </source>
</evidence>
<evidence type="ECO:0000256" key="1">
    <source>
        <dbReference type="SAM" id="Phobius"/>
    </source>
</evidence>
<organism evidence="2 3">
    <name type="scientific">Auraticoccus cholistanensis</name>
    <dbReference type="NCBI Taxonomy" id="2656650"/>
    <lineage>
        <taxon>Bacteria</taxon>
        <taxon>Bacillati</taxon>
        <taxon>Actinomycetota</taxon>
        <taxon>Actinomycetes</taxon>
        <taxon>Propionibacteriales</taxon>
        <taxon>Propionibacteriaceae</taxon>
        <taxon>Auraticoccus</taxon>
    </lineage>
</organism>